<keyword evidence="5 10" id="KW-0812">Transmembrane</keyword>
<evidence type="ECO:0000256" key="8">
    <source>
        <dbReference type="ARBA" id="ARBA00038436"/>
    </source>
</evidence>
<dbReference type="Pfam" id="PF04290">
    <property type="entry name" value="DctQ"/>
    <property type="match status" value="1"/>
</dbReference>
<name>A0A5K7YS03_9BACT</name>
<dbReference type="GO" id="GO:0005886">
    <property type="term" value="C:plasma membrane"/>
    <property type="evidence" value="ECO:0007669"/>
    <property type="project" value="UniProtKB-SubCell"/>
</dbReference>
<keyword evidence="2" id="KW-0813">Transport</keyword>
<dbReference type="EMBL" id="AP021874">
    <property type="protein sequence ID" value="BBO69064.1"/>
    <property type="molecule type" value="Genomic_DNA"/>
</dbReference>
<evidence type="ECO:0000256" key="4">
    <source>
        <dbReference type="ARBA" id="ARBA00022519"/>
    </source>
</evidence>
<feature type="transmembrane region" description="Helical" evidence="10">
    <location>
        <begin position="93"/>
        <end position="114"/>
    </location>
</feature>
<evidence type="ECO:0000313" key="12">
    <source>
        <dbReference type="EMBL" id="BBO69064.1"/>
    </source>
</evidence>
<evidence type="ECO:0000256" key="3">
    <source>
        <dbReference type="ARBA" id="ARBA00022475"/>
    </source>
</evidence>
<protein>
    <recommendedName>
        <fullName evidence="11">Tripartite ATP-independent periplasmic transporters DctQ component domain-containing protein</fullName>
    </recommendedName>
</protein>
<accession>A0A5K7YS03</accession>
<evidence type="ECO:0000256" key="6">
    <source>
        <dbReference type="ARBA" id="ARBA00022989"/>
    </source>
</evidence>
<evidence type="ECO:0000256" key="10">
    <source>
        <dbReference type="SAM" id="Phobius"/>
    </source>
</evidence>
<feature type="region of interest" description="Disordered" evidence="9">
    <location>
        <begin position="161"/>
        <end position="180"/>
    </location>
</feature>
<evidence type="ECO:0000256" key="5">
    <source>
        <dbReference type="ARBA" id="ARBA00022692"/>
    </source>
</evidence>
<organism evidence="12 13">
    <name type="scientific">Desulfosarcina alkanivorans</name>
    <dbReference type="NCBI Taxonomy" id="571177"/>
    <lineage>
        <taxon>Bacteria</taxon>
        <taxon>Pseudomonadati</taxon>
        <taxon>Thermodesulfobacteriota</taxon>
        <taxon>Desulfobacteria</taxon>
        <taxon>Desulfobacterales</taxon>
        <taxon>Desulfosarcinaceae</taxon>
        <taxon>Desulfosarcina</taxon>
    </lineage>
</organism>
<evidence type="ECO:0000259" key="11">
    <source>
        <dbReference type="Pfam" id="PF04290"/>
    </source>
</evidence>
<keyword evidence="3" id="KW-1003">Cell membrane</keyword>
<dbReference type="KEGG" id="dalk:DSCA_29940"/>
<evidence type="ECO:0000256" key="9">
    <source>
        <dbReference type="SAM" id="MobiDB-lite"/>
    </source>
</evidence>
<comment type="subcellular location">
    <subcellularLocation>
        <location evidence="1">Cell inner membrane</location>
        <topology evidence="1">Multi-pass membrane protein</topology>
    </subcellularLocation>
</comment>
<proteinExistence type="inferred from homology"/>
<comment type="similarity">
    <text evidence="8">Belongs to the TRAP transporter small permease family.</text>
</comment>
<keyword evidence="6 10" id="KW-1133">Transmembrane helix</keyword>
<evidence type="ECO:0000256" key="2">
    <source>
        <dbReference type="ARBA" id="ARBA00022448"/>
    </source>
</evidence>
<feature type="transmembrane region" description="Helical" evidence="10">
    <location>
        <begin position="126"/>
        <end position="145"/>
    </location>
</feature>
<keyword evidence="13" id="KW-1185">Reference proteome</keyword>
<evidence type="ECO:0000313" key="13">
    <source>
        <dbReference type="Proteomes" id="UP000427906"/>
    </source>
</evidence>
<evidence type="ECO:0000256" key="1">
    <source>
        <dbReference type="ARBA" id="ARBA00004429"/>
    </source>
</evidence>
<dbReference type="PANTHER" id="PTHR35011">
    <property type="entry name" value="2,3-DIKETO-L-GULONATE TRAP TRANSPORTER SMALL PERMEASE PROTEIN YIAM"/>
    <property type="match status" value="1"/>
</dbReference>
<gene>
    <name evidence="12" type="ORF">DSCA_29940</name>
</gene>
<feature type="transmembrane region" description="Helical" evidence="10">
    <location>
        <begin position="53"/>
        <end position="72"/>
    </location>
</feature>
<feature type="domain" description="Tripartite ATP-independent periplasmic transporters DctQ component" evidence="11">
    <location>
        <begin position="29"/>
        <end position="155"/>
    </location>
</feature>
<evidence type="ECO:0000256" key="7">
    <source>
        <dbReference type="ARBA" id="ARBA00023136"/>
    </source>
</evidence>
<sequence length="180" mass="19934">MKILGKLRRLGHSVNTIVGNATVVLFVVMTLIVWAQIFFRFILGDGIVWAEEIAKYMMVWMALLGASVVYAEQGHISIDFFIANSGRVRWIKMVHTLLATVLFIVLIVCGIKYAQLGQRLISPASGIRKFWPYLAIPAGGVFLLFQSGMRFIDLFTAAGDNDPEAPAGDSPSTERRGTQQ</sequence>
<dbReference type="Proteomes" id="UP000427906">
    <property type="component" value="Chromosome"/>
</dbReference>
<dbReference type="InterPro" id="IPR055348">
    <property type="entry name" value="DctQ"/>
</dbReference>
<keyword evidence="7 10" id="KW-0472">Membrane</keyword>
<feature type="transmembrane region" description="Helical" evidence="10">
    <location>
        <begin position="21"/>
        <end position="41"/>
    </location>
</feature>
<dbReference type="AlphaFoldDB" id="A0A5K7YS03"/>
<reference evidence="12 13" key="1">
    <citation type="submission" date="2019-11" db="EMBL/GenBank/DDBJ databases">
        <title>Comparative genomics of hydrocarbon-degrading Desulfosarcina strains.</title>
        <authorList>
            <person name="Watanabe M."/>
            <person name="Kojima H."/>
            <person name="Fukui M."/>
        </authorList>
    </citation>
    <scope>NUCLEOTIDE SEQUENCE [LARGE SCALE GENOMIC DNA]</scope>
    <source>
        <strain evidence="12 13">PL12</strain>
    </source>
</reference>
<keyword evidence="4" id="KW-0997">Cell inner membrane</keyword>
<dbReference type="InterPro" id="IPR007387">
    <property type="entry name" value="TRAP_DctQ"/>
</dbReference>